<dbReference type="GeneID" id="83208170"/>
<dbReference type="AlphaFoldDB" id="A0AAD7Y4A9"/>
<feature type="domain" description="DUF7082" evidence="2">
    <location>
        <begin position="434"/>
        <end position="536"/>
    </location>
</feature>
<evidence type="ECO:0000313" key="4">
    <source>
        <dbReference type="Proteomes" id="UP001234581"/>
    </source>
</evidence>
<reference evidence="3 4" key="1">
    <citation type="submission" date="2023-03" db="EMBL/GenBank/DDBJ databases">
        <title>Genome sequence of Lichtheimia ornata CBS 291.66.</title>
        <authorList>
            <person name="Mohabir J.T."/>
            <person name="Shea T.P."/>
            <person name="Kurbessoian T."/>
            <person name="Berby B."/>
            <person name="Fontaine J."/>
            <person name="Livny J."/>
            <person name="Gnirke A."/>
            <person name="Stajich J.E."/>
            <person name="Cuomo C.A."/>
        </authorList>
    </citation>
    <scope>NUCLEOTIDE SEQUENCE [LARGE SCALE GENOMIC DNA]</scope>
    <source>
        <strain evidence="3">CBS 291.66</strain>
    </source>
</reference>
<feature type="region of interest" description="Disordered" evidence="1">
    <location>
        <begin position="276"/>
        <end position="299"/>
    </location>
</feature>
<evidence type="ECO:0000256" key="1">
    <source>
        <dbReference type="SAM" id="MobiDB-lite"/>
    </source>
</evidence>
<name>A0AAD7Y4A9_9FUNG</name>
<gene>
    <name evidence="3" type="ORF">O0I10_000749</name>
</gene>
<feature type="compositionally biased region" description="Basic residues" evidence="1">
    <location>
        <begin position="575"/>
        <end position="584"/>
    </location>
</feature>
<feature type="compositionally biased region" description="Low complexity" evidence="1">
    <location>
        <begin position="289"/>
        <end position="299"/>
    </location>
</feature>
<evidence type="ECO:0000313" key="3">
    <source>
        <dbReference type="EMBL" id="KAJ8663507.1"/>
    </source>
</evidence>
<dbReference type="InterPro" id="IPR055509">
    <property type="entry name" value="DUF7082"/>
</dbReference>
<feature type="compositionally biased region" description="Basic and acidic residues" evidence="1">
    <location>
        <begin position="33"/>
        <end position="45"/>
    </location>
</feature>
<keyword evidence="4" id="KW-1185">Reference proteome</keyword>
<sequence length="594" mass="65249">MACFNLFELGISGLNQEEAGVGGAGNDGPIALKEPDPLESHHHDTTTATTGGTTTDDSNNITSNSTNTLAFEDYFAEDMLMAPPARRVIQWHPQQGSSDDMLSVTLEQKMTRVPPTMKLMFGMTTVETTQQQQWVPSSFEDNDGEPRLWITLCARVPPPSASMQQLDAGQVPLSIAIYDDNDNHQQPQQWAFGTFTYLVKDSSPTSTTSATAANNSSSGFADNYQLLQLLAPYSQEMPTPPHTPASVTNAGGAHGTNNNAYHHPMQQQQYHPTTNAMSLHQGMPPATPSSSSSSSSTTSHHYYYTTQSIAGVLNKAHLRICGELNEMTTNWTPQEWAAGRRLVQFTRRADGETLDGHTQIACSFKPMDQQEHHQQRMRENMAAAAAAAAVAAAAAAAGQQQHHQGLGQGYPTTTTTAPPPHPPPYHHQQNGGNGNNTSLVVSCIYWRDRNDYFITSVDCIYLLEGLIGVQFTVEEKNRIRRNLEGFRPLTVSKCKPDCAEFFKLIMGFPHPKPRNIEKDVKVFSWKTLPHALRKIIRKYTPSYSSTNASANGLGHHSTATCMPSTTTTNAGGPQRHQHHHHYTHHPTSSSMGYM</sequence>
<feature type="compositionally biased region" description="Low complexity" evidence="1">
    <location>
        <begin position="46"/>
        <end position="65"/>
    </location>
</feature>
<feature type="region of interest" description="Disordered" evidence="1">
    <location>
        <begin position="20"/>
        <end position="65"/>
    </location>
</feature>
<organism evidence="3 4">
    <name type="scientific">Lichtheimia ornata</name>
    <dbReference type="NCBI Taxonomy" id="688661"/>
    <lineage>
        <taxon>Eukaryota</taxon>
        <taxon>Fungi</taxon>
        <taxon>Fungi incertae sedis</taxon>
        <taxon>Mucoromycota</taxon>
        <taxon>Mucoromycotina</taxon>
        <taxon>Mucoromycetes</taxon>
        <taxon>Mucorales</taxon>
        <taxon>Lichtheimiaceae</taxon>
        <taxon>Lichtheimia</taxon>
    </lineage>
</organism>
<dbReference type="PANTHER" id="PTHR39463">
    <property type="entry name" value="MEDUSA"/>
    <property type="match status" value="1"/>
</dbReference>
<feature type="region of interest" description="Disordered" evidence="1">
    <location>
        <begin position="397"/>
        <end position="433"/>
    </location>
</feature>
<evidence type="ECO:0000259" key="2">
    <source>
        <dbReference type="Pfam" id="PF23305"/>
    </source>
</evidence>
<dbReference type="EMBL" id="JARTCD010000002">
    <property type="protein sequence ID" value="KAJ8663507.1"/>
    <property type="molecule type" value="Genomic_DNA"/>
</dbReference>
<comment type="caution">
    <text evidence="3">The sequence shown here is derived from an EMBL/GenBank/DDBJ whole genome shotgun (WGS) entry which is preliminary data.</text>
</comment>
<dbReference type="Pfam" id="PF23305">
    <property type="entry name" value="DUF7082"/>
    <property type="match status" value="2"/>
</dbReference>
<accession>A0AAD7Y4A9</accession>
<dbReference type="PANTHER" id="PTHR39463:SF1">
    <property type="entry name" value="MEDUSA"/>
    <property type="match status" value="1"/>
</dbReference>
<proteinExistence type="predicted"/>
<dbReference type="GO" id="GO:0005634">
    <property type="term" value="C:nucleus"/>
    <property type="evidence" value="ECO:0007669"/>
    <property type="project" value="TreeGrafter"/>
</dbReference>
<feature type="region of interest" description="Disordered" evidence="1">
    <location>
        <begin position="566"/>
        <end position="594"/>
    </location>
</feature>
<feature type="compositionally biased region" description="Low complexity" evidence="1">
    <location>
        <begin position="397"/>
        <end position="416"/>
    </location>
</feature>
<dbReference type="RefSeq" id="XP_058348419.1">
    <property type="nucleotide sequence ID" value="XM_058480855.1"/>
</dbReference>
<protein>
    <recommendedName>
        <fullName evidence="2">DUF7082 domain-containing protein</fullName>
    </recommendedName>
</protein>
<feature type="domain" description="DUF7082" evidence="2">
    <location>
        <begin position="315"/>
        <end position="376"/>
    </location>
</feature>
<feature type="region of interest" description="Disordered" evidence="1">
    <location>
        <begin position="234"/>
        <end position="262"/>
    </location>
</feature>
<dbReference type="Proteomes" id="UP001234581">
    <property type="component" value="Unassembled WGS sequence"/>
</dbReference>
<feature type="compositionally biased region" description="Low complexity" evidence="1">
    <location>
        <begin position="248"/>
        <end position="262"/>
    </location>
</feature>